<accession>A0AAV9RBD7</accession>
<dbReference type="EMBL" id="JAHHUM010002059">
    <property type="protein sequence ID" value="KAK5606613.1"/>
    <property type="molecule type" value="Genomic_DNA"/>
</dbReference>
<keyword evidence="3" id="KW-1185">Reference proteome</keyword>
<evidence type="ECO:0000313" key="3">
    <source>
        <dbReference type="Proteomes" id="UP001311232"/>
    </source>
</evidence>
<sequence length="456" mass="47546">MDLADSRQKISAKDCWVQWQMDEAMRHLPADLEVLPSPLLLEQMEREATQRQDIREGCSPLLRRSPPAPASVVKSTFSSRCRKRRRGAASSLLVGEEESSMSSAETFGAVVSLPTDVRAAVSNPASSSVTALSPRLAAAPPMPSSLAPAHSTGATPNELEERHARSRRISLLHPSPQLFVALRRVEEDYETAIRQFYCCPPPSSPGLQGAATEQPTPGLQGAATEQPTPGLQGAATEQPTPGLQGAATEQATSGLQSASAAAAVQQSTPGLQPAADFPPLFPVPEGSEGGLPLILAPGLSDCVLGSTDCVPGRTDAQPDTAQPDTPQPGMKPDSKPDPKSASTSSTRRRGRPSAHATEGLGDASTSGHTTEGLGDASASAHATKGLGDASAPAHATEGLCNASASVHATESFVLVLASEPRDKGFEEEAPPDLVHEGFKEQHVLVLASEPRDEGFE</sequence>
<feature type="region of interest" description="Disordered" evidence="1">
    <location>
        <begin position="310"/>
        <end position="393"/>
    </location>
</feature>
<feature type="region of interest" description="Disordered" evidence="1">
    <location>
        <begin position="136"/>
        <end position="168"/>
    </location>
</feature>
<protein>
    <submittedName>
        <fullName evidence="2">Uncharacterized protein</fullName>
    </submittedName>
</protein>
<gene>
    <name evidence="2" type="ORF">CRENBAI_017879</name>
</gene>
<proteinExistence type="predicted"/>
<feature type="compositionally biased region" description="Low complexity" evidence="1">
    <location>
        <begin position="314"/>
        <end position="328"/>
    </location>
</feature>
<organism evidence="2 3">
    <name type="scientific">Crenichthys baileyi</name>
    <name type="common">White River springfish</name>
    <dbReference type="NCBI Taxonomy" id="28760"/>
    <lineage>
        <taxon>Eukaryota</taxon>
        <taxon>Metazoa</taxon>
        <taxon>Chordata</taxon>
        <taxon>Craniata</taxon>
        <taxon>Vertebrata</taxon>
        <taxon>Euteleostomi</taxon>
        <taxon>Actinopterygii</taxon>
        <taxon>Neopterygii</taxon>
        <taxon>Teleostei</taxon>
        <taxon>Neoteleostei</taxon>
        <taxon>Acanthomorphata</taxon>
        <taxon>Ovalentaria</taxon>
        <taxon>Atherinomorphae</taxon>
        <taxon>Cyprinodontiformes</taxon>
        <taxon>Goodeidae</taxon>
        <taxon>Crenichthys</taxon>
    </lineage>
</organism>
<feature type="compositionally biased region" description="Low complexity" evidence="1">
    <location>
        <begin position="136"/>
        <end position="149"/>
    </location>
</feature>
<dbReference type="Proteomes" id="UP001311232">
    <property type="component" value="Unassembled WGS sequence"/>
</dbReference>
<comment type="caution">
    <text evidence="2">The sequence shown here is derived from an EMBL/GenBank/DDBJ whole genome shotgun (WGS) entry which is preliminary data.</text>
</comment>
<evidence type="ECO:0000313" key="2">
    <source>
        <dbReference type="EMBL" id="KAK5606613.1"/>
    </source>
</evidence>
<name>A0AAV9RBD7_9TELE</name>
<evidence type="ECO:0000256" key="1">
    <source>
        <dbReference type="SAM" id="MobiDB-lite"/>
    </source>
</evidence>
<feature type="region of interest" description="Disordered" evidence="1">
    <location>
        <begin position="204"/>
        <end position="283"/>
    </location>
</feature>
<dbReference type="AlphaFoldDB" id="A0AAV9RBD7"/>
<reference evidence="2 3" key="1">
    <citation type="submission" date="2021-06" db="EMBL/GenBank/DDBJ databases">
        <authorList>
            <person name="Palmer J.M."/>
        </authorList>
    </citation>
    <scope>NUCLEOTIDE SEQUENCE [LARGE SCALE GENOMIC DNA]</scope>
    <source>
        <strain evidence="2 3">MEX-2019</strain>
        <tissue evidence="2">Muscle</tissue>
    </source>
</reference>
<feature type="compositionally biased region" description="Low complexity" evidence="1">
    <location>
        <begin position="250"/>
        <end position="267"/>
    </location>
</feature>
<feature type="compositionally biased region" description="Polar residues" evidence="1">
    <location>
        <begin position="211"/>
        <end position="241"/>
    </location>
</feature>